<keyword evidence="2" id="KW-1185">Reference proteome</keyword>
<organism evidence="1 2">
    <name type="scientific">Uliginosibacterium flavum</name>
    <dbReference type="NCBI Taxonomy" id="1396831"/>
    <lineage>
        <taxon>Bacteria</taxon>
        <taxon>Pseudomonadati</taxon>
        <taxon>Pseudomonadota</taxon>
        <taxon>Betaproteobacteria</taxon>
        <taxon>Rhodocyclales</taxon>
        <taxon>Zoogloeaceae</taxon>
        <taxon>Uliginosibacterium</taxon>
    </lineage>
</organism>
<accession>A0ABV2TH03</accession>
<name>A0ABV2TH03_9RHOO</name>
<evidence type="ECO:0000313" key="1">
    <source>
        <dbReference type="EMBL" id="MET7013207.1"/>
    </source>
</evidence>
<proteinExistence type="predicted"/>
<dbReference type="Proteomes" id="UP001549691">
    <property type="component" value="Unassembled WGS sequence"/>
</dbReference>
<evidence type="ECO:0008006" key="3">
    <source>
        <dbReference type="Google" id="ProtNLM"/>
    </source>
</evidence>
<comment type="caution">
    <text evidence="1">The sequence shown here is derived from an EMBL/GenBank/DDBJ whole genome shotgun (WGS) entry which is preliminary data.</text>
</comment>
<reference evidence="1 2" key="1">
    <citation type="submission" date="2024-07" db="EMBL/GenBank/DDBJ databases">
        <title>Uliginosibacterium flavum JJ3220;KACC:17644.</title>
        <authorList>
            <person name="Kim M.K."/>
        </authorList>
    </citation>
    <scope>NUCLEOTIDE SEQUENCE [LARGE SCALE GENOMIC DNA]</scope>
    <source>
        <strain evidence="1 2">KACC:17644</strain>
    </source>
</reference>
<dbReference type="RefSeq" id="WP_354599671.1">
    <property type="nucleotide sequence ID" value="NZ_JBEWZI010000003.1"/>
</dbReference>
<evidence type="ECO:0000313" key="2">
    <source>
        <dbReference type="Proteomes" id="UP001549691"/>
    </source>
</evidence>
<sequence>MFAHTKFPRPAAERMVRGWIERKLVIERVLPSIAGRALVLSEAGARLLRQHGSETAKTNKDWGCFDAGQWHPDRQWEHDLIAAGILAKSGCEFRSEREVIAAAAAHGADLKKIPDGLICIDGTWLALEVENASKTGKDMAHLAQGIAWFCSAAVPPLGDIQITGAAIALDKHALDTRGCRINHMSRVTSALENFISSSVEVKFLIFERQGYSVSNFEILNVTIESVPGARIRKYLDRNNAWKLDPGYELWEATYMDVRATVWFAADNGECWWVNIEPTNECRYEINTNSCSVESADAGKMKACELLSKVKWK</sequence>
<protein>
    <recommendedName>
        <fullName evidence="3">Restriction endonuclease</fullName>
    </recommendedName>
</protein>
<gene>
    <name evidence="1" type="ORF">ABXR19_03335</name>
</gene>
<dbReference type="EMBL" id="JBEWZI010000003">
    <property type="protein sequence ID" value="MET7013207.1"/>
    <property type="molecule type" value="Genomic_DNA"/>
</dbReference>